<protein>
    <recommendedName>
        <fullName evidence="2">Reverse transcriptase domain-containing protein</fullName>
    </recommendedName>
</protein>
<dbReference type="Pfam" id="PF03732">
    <property type="entry name" value="Retrotrans_gag"/>
    <property type="match status" value="1"/>
</dbReference>
<reference evidence="3 4" key="1">
    <citation type="submission" date="2021-09" db="EMBL/GenBank/DDBJ databases">
        <title>Genomic insights and catalytic innovation underlie evolution of tropane alkaloids biosynthesis.</title>
        <authorList>
            <person name="Wang Y.-J."/>
            <person name="Tian T."/>
            <person name="Huang J.-P."/>
            <person name="Huang S.-X."/>
        </authorList>
    </citation>
    <scope>NUCLEOTIDE SEQUENCE [LARGE SCALE GENOMIC DNA]</scope>
    <source>
        <strain evidence="3">KIB-2018</strain>
        <tissue evidence="3">Leaf</tissue>
    </source>
</reference>
<dbReference type="InterPro" id="IPR053134">
    <property type="entry name" value="RNA-dir_DNA_polymerase"/>
</dbReference>
<feature type="region of interest" description="Disordered" evidence="1">
    <location>
        <begin position="220"/>
        <end position="285"/>
    </location>
</feature>
<dbReference type="InterPro" id="IPR000477">
    <property type="entry name" value="RT_dom"/>
</dbReference>
<dbReference type="EMBL" id="JAIWQS010000005">
    <property type="protein sequence ID" value="KAJ8765251.1"/>
    <property type="molecule type" value="Genomic_DNA"/>
</dbReference>
<evidence type="ECO:0000313" key="3">
    <source>
        <dbReference type="EMBL" id="KAJ8765251.1"/>
    </source>
</evidence>
<comment type="caution">
    <text evidence="3">The sequence shown here is derived from an EMBL/GenBank/DDBJ whole genome shotgun (WGS) entry which is preliminary data.</text>
</comment>
<feature type="compositionally biased region" description="Polar residues" evidence="1">
    <location>
        <begin position="261"/>
        <end position="270"/>
    </location>
</feature>
<proteinExistence type="predicted"/>
<dbReference type="Pfam" id="PF00078">
    <property type="entry name" value="RVT_1"/>
    <property type="match status" value="1"/>
</dbReference>
<organism evidence="3 4">
    <name type="scientific">Erythroxylum novogranatense</name>
    <dbReference type="NCBI Taxonomy" id="1862640"/>
    <lineage>
        <taxon>Eukaryota</taxon>
        <taxon>Viridiplantae</taxon>
        <taxon>Streptophyta</taxon>
        <taxon>Embryophyta</taxon>
        <taxon>Tracheophyta</taxon>
        <taxon>Spermatophyta</taxon>
        <taxon>Magnoliopsida</taxon>
        <taxon>eudicotyledons</taxon>
        <taxon>Gunneridae</taxon>
        <taxon>Pentapetalae</taxon>
        <taxon>rosids</taxon>
        <taxon>fabids</taxon>
        <taxon>Malpighiales</taxon>
        <taxon>Erythroxylaceae</taxon>
        <taxon>Erythroxylum</taxon>
    </lineage>
</organism>
<evidence type="ECO:0000259" key="2">
    <source>
        <dbReference type="PROSITE" id="PS50878"/>
    </source>
</evidence>
<feature type="compositionally biased region" description="Polar residues" evidence="1">
    <location>
        <begin position="13"/>
        <end position="25"/>
    </location>
</feature>
<dbReference type="SUPFAM" id="SSF56672">
    <property type="entry name" value="DNA/RNA polymerases"/>
    <property type="match status" value="1"/>
</dbReference>
<evidence type="ECO:0000313" key="4">
    <source>
        <dbReference type="Proteomes" id="UP001159364"/>
    </source>
</evidence>
<feature type="compositionally biased region" description="Polar residues" evidence="1">
    <location>
        <begin position="348"/>
        <end position="362"/>
    </location>
</feature>
<gene>
    <name evidence="3" type="ORF">K2173_011931</name>
</gene>
<dbReference type="InterPro" id="IPR041577">
    <property type="entry name" value="RT_RNaseH_2"/>
</dbReference>
<dbReference type="PROSITE" id="PS50878">
    <property type="entry name" value="RT_POL"/>
    <property type="match status" value="1"/>
</dbReference>
<dbReference type="Gene3D" id="3.10.10.10">
    <property type="entry name" value="HIV Type 1 Reverse Transcriptase, subunit A, domain 1"/>
    <property type="match status" value="1"/>
</dbReference>
<accession>A0AAV8TED6</accession>
<dbReference type="Gene3D" id="3.10.20.370">
    <property type="match status" value="1"/>
</dbReference>
<feature type="region of interest" description="Disordered" evidence="1">
    <location>
        <begin position="324"/>
        <end position="368"/>
    </location>
</feature>
<dbReference type="PANTHER" id="PTHR24559:SF444">
    <property type="entry name" value="REVERSE TRANSCRIPTASE DOMAIN-CONTAINING PROTEIN"/>
    <property type="match status" value="1"/>
</dbReference>
<feature type="domain" description="Reverse transcriptase" evidence="2">
    <location>
        <begin position="483"/>
        <end position="662"/>
    </location>
</feature>
<dbReference type="AlphaFoldDB" id="A0AAV8TED6"/>
<dbReference type="CDD" id="cd01647">
    <property type="entry name" value="RT_LTR"/>
    <property type="match status" value="1"/>
</dbReference>
<name>A0AAV8TED6_9ROSI</name>
<dbReference type="CDD" id="cd09274">
    <property type="entry name" value="RNase_HI_RT_Ty3"/>
    <property type="match status" value="1"/>
</dbReference>
<evidence type="ECO:0000256" key="1">
    <source>
        <dbReference type="SAM" id="MobiDB-lite"/>
    </source>
</evidence>
<sequence length="876" mass="99715">MEGSHEIVDEVAESNQPEQTRSETPGPSRVNRGEAEVPPPPLAQGEALIKLSQDMMTLLHRMTTPKAPIDQLRKYGAEEFSGTSLEESEGAEFWIEKRMVHVAVFLLQGAAYEWWKFVLRKFFAQEFRTKYVTEAYRKDRWKQFLNLKQRSLFVAEYDREFNRLSKYAPESVLTEEFRCHQFEEGLHDSIKEHLAAFSMLQHVIYHQLVQATIKVERQETIRKERSQRRGFNRGGQSSGKRSRESNSSAPRVAQRSVMRGKQQNFPTPTASSRSSSGGQGSSAPECPHYSIHHWGVCWRATGACFRCDSTEHMVANCPLRQSGMAQASGEVSHASVENRGRGRGRGEYNQNRANPSSHSETVNRPAVPSASTRAYALKAREDQDAPDVIVVFLRKPDQFEIVFHGGCTSALTNVVSAMQAQKLLRKGCETYLAFVLDSPKEGGKDKLLDIPVVNEFPDVFPEELPGFPPEREVELSNELQELLDKGFIRPSVSPWGAPVLLVKKKDGTLRMCIDYRQLNRVTVKNRYPLPRIDDLFDQLRDAGVFSKIDLRSGYYQLRVKEMDILKTALRTRYGHYEFLVMSFGLTNAPAAFMDLMNRVFRPYLDQFIVVFIDDILVYSKNEHEHIDHLRIVLQTLRERQLYAKLSKCDFWLQEISFLGHVVSSEGIRVDPSKIEAVVNWKPPRSSSFDRLKCMLAKAPVLVQPTSGKEYVLYTDASGIGLGCVLMQDGKVVAYASRQLKTHEYNYPTHNLELAAVVFALKIWRHYLYDYHLGKANVVADALSRKTISVLSLKHIGWQLGSDGALMAQLITRLTLRQEICHAQRADDKLQQLILATQEGKQTDFSVQGDGELYYKDRLCVPANDELKKKILFEAHV</sequence>
<keyword evidence="4" id="KW-1185">Reference proteome</keyword>
<dbReference type="InterPro" id="IPR005162">
    <property type="entry name" value="Retrotrans_gag_dom"/>
</dbReference>
<feature type="compositionally biased region" description="Basic and acidic residues" evidence="1">
    <location>
        <begin position="336"/>
        <end position="346"/>
    </location>
</feature>
<dbReference type="Pfam" id="PF17919">
    <property type="entry name" value="RT_RNaseH_2"/>
    <property type="match status" value="1"/>
</dbReference>
<feature type="region of interest" description="Disordered" evidence="1">
    <location>
        <begin position="1"/>
        <end position="42"/>
    </location>
</feature>
<dbReference type="Proteomes" id="UP001159364">
    <property type="component" value="Linkage Group LG05"/>
</dbReference>
<dbReference type="InterPro" id="IPR043502">
    <property type="entry name" value="DNA/RNA_pol_sf"/>
</dbReference>
<dbReference type="FunFam" id="3.10.20.370:FF:000001">
    <property type="entry name" value="Retrovirus-related Pol polyprotein from transposon 17.6-like protein"/>
    <property type="match status" value="1"/>
</dbReference>
<dbReference type="PANTHER" id="PTHR24559">
    <property type="entry name" value="TRANSPOSON TY3-I GAG-POL POLYPROTEIN"/>
    <property type="match status" value="1"/>
</dbReference>
<dbReference type="Gene3D" id="3.30.70.270">
    <property type="match status" value="1"/>
</dbReference>
<dbReference type="InterPro" id="IPR043128">
    <property type="entry name" value="Rev_trsase/Diguanyl_cyclase"/>
</dbReference>